<dbReference type="AlphaFoldDB" id="A0A1J5R5Y0"/>
<evidence type="ECO:0000313" key="2">
    <source>
        <dbReference type="EMBL" id="OIQ91366.1"/>
    </source>
</evidence>
<accession>A0A1J5R5Y0</accession>
<name>A0A1J5R5Y0_9ZZZZ</name>
<gene>
    <name evidence="2" type="ORF">GALL_267000</name>
</gene>
<feature type="domain" description="DUF7674" evidence="1">
    <location>
        <begin position="53"/>
        <end position="152"/>
    </location>
</feature>
<dbReference type="EMBL" id="MLJW01000261">
    <property type="protein sequence ID" value="OIQ91366.1"/>
    <property type="molecule type" value="Genomic_DNA"/>
</dbReference>
<evidence type="ECO:0000259" key="1">
    <source>
        <dbReference type="Pfam" id="PF24722"/>
    </source>
</evidence>
<reference evidence="2" key="1">
    <citation type="submission" date="2016-10" db="EMBL/GenBank/DDBJ databases">
        <title>Sequence of Gallionella enrichment culture.</title>
        <authorList>
            <person name="Poehlein A."/>
            <person name="Muehling M."/>
            <person name="Daniel R."/>
        </authorList>
    </citation>
    <scope>NUCLEOTIDE SEQUENCE</scope>
</reference>
<comment type="caution">
    <text evidence="2">The sequence shown here is derived from an EMBL/GenBank/DDBJ whole genome shotgun (WGS) entry which is preliminary data.</text>
</comment>
<protein>
    <recommendedName>
        <fullName evidence="1">DUF7674 domain-containing protein</fullName>
    </recommendedName>
</protein>
<proteinExistence type="predicted"/>
<organism evidence="2">
    <name type="scientific">mine drainage metagenome</name>
    <dbReference type="NCBI Taxonomy" id="410659"/>
    <lineage>
        <taxon>unclassified sequences</taxon>
        <taxon>metagenomes</taxon>
        <taxon>ecological metagenomes</taxon>
    </lineage>
</organism>
<dbReference type="InterPro" id="IPR056091">
    <property type="entry name" value="DUF7674"/>
</dbReference>
<dbReference type="Pfam" id="PF24722">
    <property type="entry name" value="DUF7674"/>
    <property type="match status" value="1"/>
</dbReference>
<sequence length="162" mass="18432">MEFDDERTGTWHAYGRRMSEKSQSQANIKSLRDLHKLAALNPFPVTENSRVTDYLTQNFPEVAASINTTHWALHVEIGGMALATREAISKHDWSTLSAHFAYIDSVLEAADTELHEAIGVSYLVNLFYGETAFDYAKARTLMPKRLAAALEIMERHYEELRK</sequence>